<dbReference type="EMBL" id="JNBR01000029">
    <property type="protein sequence ID" value="OQS00554.1"/>
    <property type="molecule type" value="Genomic_DNA"/>
</dbReference>
<evidence type="ECO:0000256" key="6">
    <source>
        <dbReference type="PROSITE-ProRule" id="PRU00546"/>
    </source>
</evidence>
<dbReference type="Pfam" id="PF01556">
    <property type="entry name" value="DnaJ_C"/>
    <property type="match status" value="1"/>
</dbReference>
<dbReference type="FunFam" id="2.10.230.10:FF:000002">
    <property type="entry name" value="Molecular chaperone DnaJ"/>
    <property type="match status" value="1"/>
</dbReference>
<dbReference type="CDD" id="cd10719">
    <property type="entry name" value="DnaJ_zf"/>
    <property type="match status" value="1"/>
</dbReference>
<protein>
    <submittedName>
        <fullName evidence="9">Chaperone protein dnaJ</fullName>
    </submittedName>
</protein>
<dbReference type="GO" id="GO:0005737">
    <property type="term" value="C:cytoplasm"/>
    <property type="evidence" value="ECO:0007669"/>
    <property type="project" value="TreeGrafter"/>
</dbReference>
<proteinExistence type="inferred from homology"/>
<dbReference type="InterPro" id="IPR001305">
    <property type="entry name" value="HSP_DnaJ_Cys-rich_dom"/>
</dbReference>
<dbReference type="SUPFAM" id="SSF57938">
    <property type="entry name" value="DnaJ/Hsp40 cysteine-rich domain"/>
    <property type="match status" value="1"/>
</dbReference>
<dbReference type="InterPro" id="IPR002939">
    <property type="entry name" value="DnaJ_C"/>
</dbReference>
<dbReference type="HAMAP" id="MF_01152">
    <property type="entry name" value="DnaJ"/>
    <property type="match status" value="1"/>
</dbReference>
<keyword evidence="1 6" id="KW-0479">Metal-binding</keyword>
<dbReference type="GO" id="GO:0051082">
    <property type="term" value="F:unfolded protein binding"/>
    <property type="evidence" value="ECO:0007669"/>
    <property type="project" value="InterPro"/>
</dbReference>
<dbReference type="Proteomes" id="UP000243579">
    <property type="component" value="Unassembled WGS sequence"/>
</dbReference>
<dbReference type="SUPFAM" id="SSF49493">
    <property type="entry name" value="HSP40/DnaJ peptide-binding domain"/>
    <property type="match status" value="2"/>
</dbReference>
<evidence type="ECO:0000313" key="10">
    <source>
        <dbReference type="Proteomes" id="UP000243579"/>
    </source>
</evidence>
<dbReference type="PROSITE" id="PS51188">
    <property type="entry name" value="ZF_CR"/>
    <property type="match status" value="1"/>
</dbReference>
<evidence type="ECO:0000259" key="7">
    <source>
        <dbReference type="PROSITE" id="PS50076"/>
    </source>
</evidence>
<dbReference type="GO" id="GO:0009408">
    <property type="term" value="P:response to heat"/>
    <property type="evidence" value="ECO:0007669"/>
    <property type="project" value="InterPro"/>
</dbReference>
<dbReference type="NCBIfam" id="NF008035">
    <property type="entry name" value="PRK10767.1"/>
    <property type="match status" value="1"/>
</dbReference>
<dbReference type="Gene3D" id="2.60.260.20">
    <property type="entry name" value="Urease metallochaperone UreE, N-terminal domain"/>
    <property type="match status" value="2"/>
</dbReference>
<dbReference type="Gene3D" id="2.10.230.10">
    <property type="entry name" value="Heat shock protein DnaJ, cysteine-rich domain"/>
    <property type="match status" value="1"/>
</dbReference>
<name>A0A1V9ZRC3_ACHHY</name>
<reference evidence="9 10" key="1">
    <citation type="journal article" date="2014" name="Genome Biol. Evol.">
        <title>The secreted proteins of Achlya hypogyna and Thraustotheca clavata identify the ancestral oomycete secretome and reveal gene acquisitions by horizontal gene transfer.</title>
        <authorList>
            <person name="Misner I."/>
            <person name="Blouin N."/>
            <person name="Leonard G."/>
            <person name="Richards T.A."/>
            <person name="Lane C.E."/>
        </authorList>
    </citation>
    <scope>NUCLEOTIDE SEQUENCE [LARGE SCALE GENOMIC DNA]</scope>
    <source>
        <strain evidence="9 10">ATCC 48635</strain>
    </source>
</reference>
<dbReference type="GO" id="GO:0031072">
    <property type="term" value="F:heat shock protein binding"/>
    <property type="evidence" value="ECO:0007669"/>
    <property type="project" value="InterPro"/>
</dbReference>
<evidence type="ECO:0000256" key="4">
    <source>
        <dbReference type="ARBA" id="ARBA00022833"/>
    </source>
</evidence>
<dbReference type="InterPro" id="IPR036410">
    <property type="entry name" value="HSP_DnaJ_Cys-rich_dom_sf"/>
</dbReference>
<dbReference type="InterPro" id="IPR001623">
    <property type="entry name" value="DnaJ_domain"/>
</dbReference>
<dbReference type="FunFam" id="2.60.260.20:FF:000005">
    <property type="entry name" value="Chaperone protein dnaJ 1, mitochondrial"/>
    <property type="match status" value="1"/>
</dbReference>
<dbReference type="InterPro" id="IPR036869">
    <property type="entry name" value="J_dom_sf"/>
</dbReference>
<dbReference type="GO" id="GO:0008270">
    <property type="term" value="F:zinc ion binding"/>
    <property type="evidence" value="ECO:0007669"/>
    <property type="project" value="UniProtKB-KW"/>
</dbReference>
<dbReference type="CDD" id="cd06257">
    <property type="entry name" value="DnaJ"/>
    <property type="match status" value="1"/>
</dbReference>
<accession>A0A1V9ZRC3</accession>
<feature type="domain" description="CR-type" evidence="8">
    <location>
        <begin position="164"/>
        <end position="240"/>
    </location>
</feature>
<dbReference type="SUPFAM" id="SSF46565">
    <property type="entry name" value="Chaperone J-domain"/>
    <property type="match status" value="1"/>
</dbReference>
<dbReference type="GO" id="GO:0042026">
    <property type="term" value="P:protein refolding"/>
    <property type="evidence" value="ECO:0007669"/>
    <property type="project" value="TreeGrafter"/>
</dbReference>
<organism evidence="9 10">
    <name type="scientific">Achlya hypogyna</name>
    <name type="common">Oomycete</name>
    <name type="synonym">Protoachlya hypogyna</name>
    <dbReference type="NCBI Taxonomy" id="1202772"/>
    <lineage>
        <taxon>Eukaryota</taxon>
        <taxon>Sar</taxon>
        <taxon>Stramenopiles</taxon>
        <taxon>Oomycota</taxon>
        <taxon>Saprolegniomycetes</taxon>
        <taxon>Saprolegniales</taxon>
        <taxon>Achlyaceae</taxon>
        <taxon>Achlya</taxon>
    </lineage>
</organism>
<dbReference type="Pfam" id="PF00226">
    <property type="entry name" value="DnaJ"/>
    <property type="match status" value="1"/>
</dbReference>
<comment type="caution">
    <text evidence="9">The sequence shown here is derived from an EMBL/GenBank/DDBJ whole genome shotgun (WGS) entry which is preliminary data.</text>
</comment>
<dbReference type="PRINTS" id="PR00625">
    <property type="entry name" value="JDOMAIN"/>
</dbReference>
<dbReference type="AlphaFoldDB" id="A0A1V9ZRC3"/>
<dbReference type="InterPro" id="IPR018253">
    <property type="entry name" value="DnaJ_domain_CS"/>
</dbReference>
<dbReference type="Pfam" id="PF00684">
    <property type="entry name" value="DnaJ_CXXCXGXG"/>
    <property type="match status" value="1"/>
</dbReference>
<evidence type="ECO:0000313" key="9">
    <source>
        <dbReference type="EMBL" id="OQS00554.1"/>
    </source>
</evidence>
<gene>
    <name evidence="9" type="ORF">ACHHYP_03402</name>
</gene>
<dbReference type="Gene3D" id="1.10.287.110">
    <property type="entry name" value="DnaJ domain"/>
    <property type="match status" value="1"/>
</dbReference>
<dbReference type="InterPro" id="IPR012724">
    <property type="entry name" value="DnaJ"/>
</dbReference>
<dbReference type="SMART" id="SM00271">
    <property type="entry name" value="DnaJ"/>
    <property type="match status" value="1"/>
</dbReference>
<dbReference type="PANTHER" id="PTHR43096">
    <property type="entry name" value="DNAJ HOMOLOG 1, MITOCHONDRIAL-RELATED"/>
    <property type="match status" value="1"/>
</dbReference>
<feature type="domain" description="J" evidence="7">
    <location>
        <begin position="39"/>
        <end position="104"/>
    </location>
</feature>
<keyword evidence="2" id="KW-0677">Repeat</keyword>
<dbReference type="OrthoDB" id="10256793at2759"/>
<keyword evidence="5" id="KW-0143">Chaperone</keyword>
<keyword evidence="10" id="KW-1185">Reference proteome</keyword>
<dbReference type="PANTHER" id="PTHR43096:SF52">
    <property type="entry name" value="DNAJ HOMOLOG 1, MITOCHONDRIAL-RELATED"/>
    <property type="match status" value="1"/>
</dbReference>
<evidence type="ECO:0000256" key="5">
    <source>
        <dbReference type="ARBA" id="ARBA00023186"/>
    </source>
</evidence>
<evidence type="ECO:0000256" key="2">
    <source>
        <dbReference type="ARBA" id="ARBA00022737"/>
    </source>
</evidence>
<dbReference type="InterPro" id="IPR008971">
    <property type="entry name" value="HSP40/DnaJ_pept-bd"/>
</dbReference>
<keyword evidence="4 6" id="KW-0862">Zinc</keyword>
<keyword evidence="3 6" id="KW-0863">Zinc-finger</keyword>
<evidence type="ECO:0000259" key="8">
    <source>
        <dbReference type="PROSITE" id="PS51188"/>
    </source>
</evidence>
<dbReference type="GO" id="GO:0005524">
    <property type="term" value="F:ATP binding"/>
    <property type="evidence" value="ECO:0007669"/>
    <property type="project" value="InterPro"/>
</dbReference>
<sequence length="431" mass="46703">MMLPTARRAAPRLLKYTLPTASMLPSMHFHSSTPVLKRDFYEILGVSSGASKSEIKKKYYELAKKFHPDTNKEDPNAAKKFAEATEAWEVLGDDDKRQKYDTFGHAGVDPNGGGGDGFHGGFEDIFASMFGHQAGGRRSGRPQPQRGADVQVNCHISFMEAVNGTTRDLNLNTDVTCEPCDGSGAKPGTSKRKCKSCGGSGVEILQQGFFAVEQPCRRTTGFIIETPCTSCRGRGKVKKARTVEVKIPEGVDNGMNLRLAHQGEAGSKGAIAVIACDAYELCGPSGHLYVSISVASDPFFKRNKTDVHCEVPISVAQAILGGSVVVPTLTGQVEMTIPKGTQSGTTLKMRGKGIKELNSTRRGSQLVTMNVHIPDTLSARQKELMEEFAKEEEARGVAGESSCKSHTFSETVQKTVDRIKQFLKPDEPKKD</sequence>
<feature type="zinc finger region" description="CR-type" evidence="6">
    <location>
        <begin position="164"/>
        <end position="240"/>
    </location>
</feature>
<dbReference type="STRING" id="1202772.A0A1V9ZRC3"/>
<dbReference type="PROSITE" id="PS50076">
    <property type="entry name" value="DNAJ_2"/>
    <property type="match status" value="1"/>
</dbReference>
<dbReference type="PROSITE" id="PS00636">
    <property type="entry name" value="DNAJ_1"/>
    <property type="match status" value="1"/>
</dbReference>
<evidence type="ECO:0000256" key="3">
    <source>
        <dbReference type="ARBA" id="ARBA00022771"/>
    </source>
</evidence>
<evidence type="ECO:0000256" key="1">
    <source>
        <dbReference type="ARBA" id="ARBA00022723"/>
    </source>
</evidence>
<dbReference type="CDD" id="cd10747">
    <property type="entry name" value="DnaJ_C"/>
    <property type="match status" value="1"/>
</dbReference>